<name>A0ABD2MZJ6_9CUCU</name>
<comment type="caution">
    <text evidence="2">The sequence shown here is derived from an EMBL/GenBank/DDBJ whole genome shotgun (WGS) entry which is preliminary data.</text>
</comment>
<dbReference type="Proteomes" id="UP001516400">
    <property type="component" value="Unassembled WGS sequence"/>
</dbReference>
<evidence type="ECO:0000313" key="2">
    <source>
        <dbReference type="EMBL" id="KAL3271786.1"/>
    </source>
</evidence>
<organism evidence="2 3">
    <name type="scientific">Cryptolaemus montrouzieri</name>
    <dbReference type="NCBI Taxonomy" id="559131"/>
    <lineage>
        <taxon>Eukaryota</taxon>
        <taxon>Metazoa</taxon>
        <taxon>Ecdysozoa</taxon>
        <taxon>Arthropoda</taxon>
        <taxon>Hexapoda</taxon>
        <taxon>Insecta</taxon>
        <taxon>Pterygota</taxon>
        <taxon>Neoptera</taxon>
        <taxon>Endopterygota</taxon>
        <taxon>Coleoptera</taxon>
        <taxon>Polyphaga</taxon>
        <taxon>Cucujiformia</taxon>
        <taxon>Coccinelloidea</taxon>
        <taxon>Coccinellidae</taxon>
        <taxon>Scymninae</taxon>
        <taxon>Scymnini</taxon>
        <taxon>Cryptolaemus</taxon>
    </lineage>
</organism>
<keyword evidence="3" id="KW-1185">Reference proteome</keyword>
<protein>
    <submittedName>
        <fullName evidence="2">Uncharacterized protein</fullName>
    </submittedName>
</protein>
<gene>
    <name evidence="2" type="ORF">HHI36_022256</name>
</gene>
<reference evidence="2 3" key="1">
    <citation type="journal article" date="2021" name="BMC Biol.">
        <title>Horizontally acquired antibacterial genes associated with adaptive radiation of ladybird beetles.</title>
        <authorList>
            <person name="Li H.S."/>
            <person name="Tang X.F."/>
            <person name="Huang Y.H."/>
            <person name="Xu Z.Y."/>
            <person name="Chen M.L."/>
            <person name="Du X.Y."/>
            <person name="Qiu B.Y."/>
            <person name="Chen P.T."/>
            <person name="Zhang W."/>
            <person name="Slipinski A."/>
            <person name="Escalona H.E."/>
            <person name="Waterhouse R.M."/>
            <person name="Zwick A."/>
            <person name="Pang H."/>
        </authorList>
    </citation>
    <scope>NUCLEOTIDE SEQUENCE [LARGE SCALE GENOMIC DNA]</scope>
    <source>
        <strain evidence="2">SYSU2018</strain>
    </source>
</reference>
<evidence type="ECO:0000256" key="1">
    <source>
        <dbReference type="SAM" id="MobiDB-lite"/>
    </source>
</evidence>
<dbReference type="AlphaFoldDB" id="A0ABD2MZJ6"/>
<dbReference type="EMBL" id="JABFTP020000042">
    <property type="protein sequence ID" value="KAL3271786.1"/>
    <property type="molecule type" value="Genomic_DNA"/>
</dbReference>
<accession>A0ABD2MZJ6</accession>
<feature type="region of interest" description="Disordered" evidence="1">
    <location>
        <begin position="1"/>
        <end position="47"/>
    </location>
</feature>
<evidence type="ECO:0000313" key="3">
    <source>
        <dbReference type="Proteomes" id="UP001516400"/>
    </source>
</evidence>
<sequence length="134" mass="15331">MDQGCQKTLTEIKKLKQKEETKNEKEEPAANRKRLSKTTPPEERRTELTDKVIKEISLFYSLAIQTNPDDKQAIKISFERAFIIEFQLMKTTASVLRQELVLISRLICITATAKPIIFEGSSSAPKKNCVYLLL</sequence>
<feature type="compositionally biased region" description="Basic and acidic residues" evidence="1">
    <location>
        <begin position="10"/>
        <end position="30"/>
    </location>
</feature>
<proteinExistence type="predicted"/>